<feature type="domain" description="C3H1-type" evidence="3">
    <location>
        <begin position="997"/>
        <end position="1023"/>
    </location>
</feature>
<dbReference type="Proteomes" id="UP000054359">
    <property type="component" value="Unassembled WGS sequence"/>
</dbReference>
<accession>A0A087TND8</accession>
<dbReference type="EMBL" id="KK116036">
    <property type="protein sequence ID" value="KFM66627.1"/>
    <property type="molecule type" value="Genomic_DNA"/>
</dbReference>
<keyword evidence="2" id="KW-0175">Coiled coil</keyword>
<sequence>MSDFRSFDDPQTKALERKLEYYTKLMEKYSNIKESDNDVPNNTDSFSKLSQARKHIYHSSHFRKPAQNMYKVIRNQSINGNVKARHSYYSSKNTASCFPCASRTVQNPSRSNKFISENRNKVLNSQFQNSSRSSVSSELRKCISPSMIKLKSEKGIAMPLDTNTRNRTVIYNSNLNCKSTVNVVKENKRTVITKELSVNSHKSIKTTSKELVNEIKALTEQLKKKSENLNKYSISSNKLHCDVLNKFSTKDNIPKDKLVNSNWLSIEEPSKENSIQNNHKILSKVAESSSKPSNVGAKSSESEYQINAVPTIFPSFKNVVTMPEKKCLNKSCENFSANNCNEIISASCLDTSQAENILLNLNEDLDKDLNSNINIKSNLNSLKTGIESTTPKSSVIGRRKLCNSNKKKLISKKKLHSSKYKLINEKLPLNDSYIKLSSDAQFRKEIKFATPVSSPTARKLSCNSKKKTVKRKPLASKYKIINERVVSLNNDHFYKNSCDDKVCISVPDNLSNVQEKPFTSQSKKLLNSKYKVVNSMHKNSSFSNPGVKKLKSVKLVKRKNSVYKLVNMKMPADIVRQKHFSPFRLTPASRKCSVKITKSLNSLHKINNSLKKSPPQVKNKTQRTKKETVNTFSKNSCTLNSQYKFINKAFVESDILKRSEIYDQSKLMNLHRKNYYSTNKDSAEANGNFYPRSHQQNLLLKRIYKSRSTIINKNKSPISQTARMIKTKYFMLNRRFSSHRYSAYPKEFQRNRLLKGHTQYNKHRYLHKEKKFSKKYFDGSSLKYARSRCNMNVFKNKKRFLFNSQNPVLIIRGQKFAIGASGKTLKRLSSKKPVLVIRGQRFAIGSSGKTLKRLSPKSCVQPPEVPKRIFIGGKTFIRTTSDTMKASLPISKTLASRVLNRSINRALTASVKKKMIKINTYCMFYNRFGRCNKGIKCPYIHDPSKIAVCTRFLRGTCKIDGCPFSHEICPGKMAICSFYLLGTCNKINCPYRHENLTPDAELCKAFVQGYCSEGKQCEKAHILVCPQYVQGICEKGDACAFPHPPPKIKKNNLKDNTNKKENEKEPEELLLRYFLPCTSRNISVNESCANVVMPRMQSFPKQPSFIPLSSTPVATYSANLIELPSFTSDEEES</sequence>
<feature type="zinc finger region" description="C3H1-type" evidence="1">
    <location>
        <begin position="997"/>
        <end position="1023"/>
    </location>
</feature>
<dbReference type="Gene3D" id="4.10.1000.10">
    <property type="entry name" value="Zinc finger, CCCH-type"/>
    <property type="match status" value="2"/>
</dbReference>
<feature type="zinc finger region" description="C3H1-type" evidence="1">
    <location>
        <begin position="970"/>
        <end position="996"/>
    </location>
</feature>
<keyword evidence="5" id="KW-1185">Reference proteome</keyword>
<feature type="non-terminal residue" evidence="4">
    <location>
        <position position="1133"/>
    </location>
</feature>
<feature type="domain" description="C3H1-type" evidence="3">
    <location>
        <begin position="1024"/>
        <end position="1046"/>
    </location>
</feature>
<dbReference type="GO" id="GO:0008270">
    <property type="term" value="F:zinc ion binding"/>
    <property type="evidence" value="ECO:0007669"/>
    <property type="project" value="UniProtKB-KW"/>
</dbReference>
<dbReference type="InterPro" id="IPR000571">
    <property type="entry name" value="Znf_CCCH"/>
</dbReference>
<gene>
    <name evidence="4" type="ORF">X975_06992</name>
</gene>
<keyword evidence="1" id="KW-0479">Metal-binding</keyword>
<evidence type="ECO:0000313" key="4">
    <source>
        <dbReference type="EMBL" id="KFM66627.1"/>
    </source>
</evidence>
<proteinExistence type="predicted"/>
<name>A0A087TND8_STEMI</name>
<protein>
    <submittedName>
        <fullName evidence="4">Zinc finger CCCH domain-containing protein 3</fullName>
    </submittedName>
</protein>
<evidence type="ECO:0000313" key="5">
    <source>
        <dbReference type="Proteomes" id="UP000054359"/>
    </source>
</evidence>
<reference evidence="4 5" key="1">
    <citation type="submission" date="2013-11" db="EMBL/GenBank/DDBJ databases">
        <title>Genome sequencing of Stegodyphus mimosarum.</title>
        <authorList>
            <person name="Bechsgaard J."/>
        </authorList>
    </citation>
    <scope>NUCLEOTIDE SEQUENCE [LARGE SCALE GENOMIC DNA]</scope>
</reference>
<dbReference type="PANTHER" id="PTHR46156:SF1">
    <property type="entry name" value="ZINC FINGER CCCH DOMAIN-CONTAINING PROTEIN 3"/>
    <property type="match status" value="1"/>
</dbReference>
<feature type="domain" description="C3H1-type" evidence="3">
    <location>
        <begin position="970"/>
        <end position="996"/>
    </location>
</feature>
<keyword evidence="1" id="KW-0862">Zinc</keyword>
<dbReference type="PANTHER" id="PTHR46156">
    <property type="entry name" value="CCCH ZINGC FINGER"/>
    <property type="match status" value="1"/>
</dbReference>
<dbReference type="OrthoDB" id="6435266at2759"/>
<evidence type="ECO:0000256" key="2">
    <source>
        <dbReference type="SAM" id="Coils"/>
    </source>
</evidence>
<feature type="coiled-coil region" evidence="2">
    <location>
        <begin position="201"/>
        <end position="235"/>
    </location>
</feature>
<dbReference type="AlphaFoldDB" id="A0A087TND8"/>
<feature type="domain" description="C3H1-type" evidence="3">
    <location>
        <begin position="921"/>
        <end position="944"/>
    </location>
</feature>
<feature type="zinc finger region" description="C3H1-type" evidence="1">
    <location>
        <begin position="1024"/>
        <end position="1046"/>
    </location>
</feature>
<feature type="zinc finger region" description="C3H1-type" evidence="1">
    <location>
        <begin position="921"/>
        <end position="944"/>
    </location>
</feature>
<evidence type="ECO:0000259" key="3">
    <source>
        <dbReference type="PROSITE" id="PS50103"/>
    </source>
</evidence>
<dbReference type="SMART" id="SM00356">
    <property type="entry name" value="ZnF_C3H1"/>
    <property type="match status" value="5"/>
</dbReference>
<organism evidence="4 5">
    <name type="scientific">Stegodyphus mimosarum</name>
    <name type="common">African social velvet spider</name>
    <dbReference type="NCBI Taxonomy" id="407821"/>
    <lineage>
        <taxon>Eukaryota</taxon>
        <taxon>Metazoa</taxon>
        <taxon>Ecdysozoa</taxon>
        <taxon>Arthropoda</taxon>
        <taxon>Chelicerata</taxon>
        <taxon>Arachnida</taxon>
        <taxon>Araneae</taxon>
        <taxon>Araneomorphae</taxon>
        <taxon>Entelegynae</taxon>
        <taxon>Eresoidea</taxon>
        <taxon>Eresidae</taxon>
        <taxon>Stegodyphus</taxon>
    </lineage>
</organism>
<dbReference type="PROSITE" id="PS50103">
    <property type="entry name" value="ZF_C3H1"/>
    <property type="match status" value="5"/>
</dbReference>
<evidence type="ECO:0000256" key="1">
    <source>
        <dbReference type="PROSITE-ProRule" id="PRU00723"/>
    </source>
</evidence>
<feature type="domain" description="C3H1-type" evidence="3">
    <location>
        <begin position="948"/>
        <end position="969"/>
    </location>
</feature>
<dbReference type="GO" id="GO:0005634">
    <property type="term" value="C:nucleus"/>
    <property type="evidence" value="ECO:0007669"/>
    <property type="project" value="TreeGrafter"/>
</dbReference>
<dbReference type="STRING" id="407821.A0A087TND8"/>
<keyword evidence="1" id="KW-0863">Zinc-finger</keyword>
<feature type="zinc finger region" description="C3H1-type" evidence="1">
    <location>
        <begin position="948"/>
        <end position="969"/>
    </location>
</feature>